<protein>
    <submittedName>
        <fullName evidence="2">Uncharacterized protein</fullName>
    </submittedName>
</protein>
<evidence type="ECO:0000256" key="1">
    <source>
        <dbReference type="SAM" id="MobiDB-lite"/>
    </source>
</evidence>
<sequence length="42" mass="4798">MIPNRRFAIKKQDYPSANFRSGRGRSKKLSKGDKQQKVSSSD</sequence>
<dbReference type="Proteomes" id="UP000018031">
    <property type="component" value="Unassembled WGS sequence"/>
</dbReference>
<gene>
    <name evidence="2" type="ORF">PORCRE_1171</name>
</gene>
<evidence type="ECO:0000313" key="2">
    <source>
        <dbReference type="EMBL" id="GAD05469.1"/>
    </source>
</evidence>
<dbReference type="EMBL" id="BAOU01000030">
    <property type="protein sequence ID" value="GAD05469.1"/>
    <property type="molecule type" value="Genomic_DNA"/>
</dbReference>
<feature type="region of interest" description="Disordered" evidence="1">
    <location>
        <begin position="1"/>
        <end position="42"/>
    </location>
</feature>
<proteinExistence type="predicted"/>
<name>T1DSW3_9PORP</name>
<dbReference type="AlphaFoldDB" id="T1DSW3"/>
<evidence type="ECO:0000313" key="3">
    <source>
        <dbReference type="Proteomes" id="UP000018031"/>
    </source>
</evidence>
<comment type="caution">
    <text evidence="2">The sequence shown here is derived from an EMBL/GenBank/DDBJ whole genome shotgun (WGS) entry which is preliminary data.</text>
</comment>
<organism evidence="2 3">
    <name type="scientific">Porphyromonas crevioricanis JCM 15906</name>
    <dbReference type="NCBI Taxonomy" id="1305617"/>
    <lineage>
        <taxon>Bacteria</taxon>
        <taxon>Pseudomonadati</taxon>
        <taxon>Bacteroidota</taxon>
        <taxon>Bacteroidia</taxon>
        <taxon>Bacteroidales</taxon>
        <taxon>Porphyromonadaceae</taxon>
        <taxon>Porphyromonas</taxon>
    </lineage>
</organism>
<accession>T1DSW3</accession>
<reference evidence="3" key="1">
    <citation type="journal article" date="2013" name="Genome">
        <title>Draft Genome Sequences of Porphyromonas crevioricanis JCM 15906T and Porphyromonas cansulci JCM 13913T Isolated from a Canine Oral Cavity.</title>
        <authorList>
            <person name="Sakamoto M."/>
            <person name="Tanaka N."/>
            <person name="Shiwa Y."/>
            <person name="Yoshikawa H."/>
            <person name="Ohkuma M."/>
        </authorList>
    </citation>
    <scope>NUCLEOTIDE SEQUENCE [LARGE SCALE GENOMIC DNA]</scope>
    <source>
        <strain evidence="3">JCM 15906</strain>
    </source>
</reference>
<reference evidence="2 3" key="2">
    <citation type="journal article" date="2013" name="Genome Announc.">
        <title>Draft Genome Sequences of Porphyromonas crevioricanis JCM 15906T and Porphyromonas cansulci JCM 13913T Isolated from a Canine Oral Cavity.</title>
        <authorList>
            <person name="Sakamoto M."/>
            <person name="Tanaka N."/>
            <person name="Shiwa Y."/>
            <person name="Yoshikawa H."/>
            <person name="Ohkuma M."/>
        </authorList>
    </citation>
    <scope>NUCLEOTIDE SEQUENCE [LARGE SCALE GENOMIC DNA]</scope>
    <source>
        <strain evidence="2 3">JCM 15906</strain>
    </source>
</reference>